<keyword evidence="1" id="KW-0812">Transmembrane</keyword>
<proteinExistence type="predicted"/>
<evidence type="ECO:0000313" key="2">
    <source>
        <dbReference type="EnsemblPlants" id="ORGLA04G0240900.1"/>
    </source>
</evidence>
<keyword evidence="3" id="KW-1185">Reference proteome</keyword>
<sequence length="99" mass="8514">MGRLAVDAGHGRGFTAAAGGSVPDVSRSVVGIALVFVAAVAIVAFVVFNCADGSGGRRRRTGGGGAGGGAGYGGGCGGGGGGGGGGCGGGGGGGGGGGC</sequence>
<reference evidence="2 3" key="2">
    <citation type="submission" date="2018-04" db="EMBL/GenBank/DDBJ databases">
        <title>OglaRS2 (Oryza glaberrima Reference Sequence Version 2).</title>
        <authorList>
            <person name="Zhang J."/>
            <person name="Kudrna D."/>
            <person name="Lee S."/>
            <person name="Talag J."/>
            <person name="Rajasekar S."/>
            <person name="Wing R.A."/>
        </authorList>
    </citation>
    <scope>NUCLEOTIDE SEQUENCE [LARGE SCALE GENOMIC DNA]</scope>
    <source>
        <strain evidence="2 3">cv. IRGC 96717</strain>
    </source>
</reference>
<dbReference type="HOGENOM" id="CLU_2324384_0_0_1"/>
<keyword evidence="1" id="KW-0472">Membrane</keyword>
<evidence type="ECO:0000313" key="3">
    <source>
        <dbReference type="Proteomes" id="UP000007306"/>
    </source>
</evidence>
<keyword evidence="1" id="KW-1133">Transmembrane helix</keyword>
<accession>I1PQE0</accession>
<dbReference type="AlphaFoldDB" id="I1PQE0"/>
<dbReference type="Proteomes" id="UP000007306">
    <property type="component" value="Chromosome 4"/>
</dbReference>
<dbReference type="OMA" id="CADGMNS"/>
<evidence type="ECO:0000256" key="1">
    <source>
        <dbReference type="SAM" id="Phobius"/>
    </source>
</evidence>
<feature type="transmembrane region" description="Helical" evidence="1">
    <location>
        <begin position="29"/>
        <end position="51"/>
    </location>
</feature>
<organism evidence="2 3">
    <name type="scientific">Oryza glaberrima</name>
    <name type="common">African rice</name>
    <dbReference type="NCBI Taxonomy" id="4538"/>
    <lineage>
        <taxon>Eukaryota</taxon>
        <taxon>Viridiplantae</taxon>
        <taxon>Streptophyta</taxon>
        <taxon>Embryophyta</taxon>
        <taxon>Tracheophyta</taxon>
        <taxon>Spermatophyta</taxon>
        <taxon>Magnoliopsida</taxon>
        <taxon>Liliopsida</taxon>
        <taxon>Poales</taxon>
        <taxon>Poaceae</taxon>
        <taxon>BOP clade</taxon>
        <taxon>Oryzoideae</taxon>
        <taxon>Oryzeae</taxon>
        <taxon>Oryzinae</taxon>
        <taxon>Oryza</taxon>
    </lineage>
</organism>
<name>I1PQE0_ORYGL</name>
<dbReference type="Gramene" id="ORGLA04G0240900.1">
    <property type="protein sequence ID" value="ORGLA04G0240900.1"/>
    <property type="gene ID" value="ORGLA04G0240900"/>
</dbReference>
<protein>
    <submittedName>
        <fullName evidence="2">Uncharacterized protein</fullName>
    </submittedName>
</protein>
<dbReference type="EnsemblPlants" id="ORGLA04G0240900.1">
    <property type="protein sequence ID" value="ORGLA04G0240900.1"/>
    <property type="gene ID" value="ORGLA04G0240900"/>
</dbReference>
<reference evidence="2" key="1">
    <citation type="submission" date="2015-06" db="UniProtKB">
        <authorList>
            <consortium name="EnsemblPlants"/>
        </authorList>
    </citation>
    <scope>IDENTIFICATION</scope>
</reference>